<sequence>MQQRQAQQAHNAPDRIYGVSILKLLNLADHLSRFTSNRQPNDLAYWKGFVGRFFTENGVFKQTLLDYGAQSAAPGSKNFEICTLALPRYFYTQFQSGLDNLQLTMDGLIEKELGNACHYVESARAKFIYWYKNGTQVVHNGKLSAMFDQADKINLLSFETQEHQQYLPRLQLDSLFQQRSPQQNMQVSPKMSKKNAPNQRNQRARGEPTLLLSELIEAPVSSWGIANSVLQFLEVGETLTNMQELFAHYHQNPGTTPAQAMTGFVASLGPQPNQAGPQGNQMQQPPHHLQQQQTPQINVPPNGPVPNNAQPGQRTPGTMPGGIPNVPHPAANPQFMSPHIANLQQFPGGLNPAVNGSPHLAGQTHTPSPAQGHMQAPGLVAQHSQQAR</sequence>
<keyword evidence="3" id="KW-1185">Reference proteome</keyword>
<dbReference type="Proteomes" id="UP001360953">
    <property type="component" value="Unassembled WGS sequence"/>
</dbReference>
<gene>
    <name evidence="2" type="ORF">J3D65DRAFT_608177</name>
</gene>
<feature type="region of interest" description="Disordered" evidence="1">
    <location>
        <begin position="351"/>
        <end position="388"/>
    </location>
</feature>
<dbReference type="PANTHER" id="PTHR10378">
    <property type="entry name" value="LIM DOMAIN-BINDING PROTEIN"/>
    <property type="match status" value="1"/>
</dbReference>
<proteinExistence type="predicted"/>
<reference evidence="2 3" key="1">
    <citation type="submission" date="2024-04" db="EMBL/GenBank/DDBJ databases">
        <title>Phyllosticta paracitricarpa is synonymous to the EU quarantine fungus P. citricarpa based on phylogenomic analyses.</title>
        <authorList>
            <consortium name="Lawrence Berkeley National Laboratory"/>
            <person name="Van ingen-buijs V.A."/>
            <person name="Van westerhoven A.C."/>
            <person name="Haridas S."/>
            <person name="Skiadas P."/>
            <person name="Martin F."/>
            <person name="Groenewald J.Z."/>
            <person name="Crous P.W."/>
            <person name="Seidl M.F."/>
        </authorList>
    </citation>
    <scope>NUCLEOTIDE SEQUENCE [LARGE SCALE GENOMIC DNA]</scope>
    <source>
        <strain evidence="2 3">CPC 17464</strain>
    </source>
</reference>
<dbReference type="GeneID" id="92031458"/>
<dbReference type="Pfam" id="PF01803">
    <property type="entry name" value="LIM_bind"/>
    <property type="match status" value="1"/>
</dbReference>
<accession>A0ABR1M801</accession>
<dbReference type="RefSeq" id="XP_066659239.1">
    <property type="nucleotide sequence ID" value="XM_066798552.1"/>
</dbReference>
<protein>
    <submittedName>
        <fullName evidence="2">LIM-domain binding protein-domain-containing protein</fullName>
    </submittedName>
</protein>
<feature type="region of interest" description="Disordered" evidence="1">
    <location>
        <begin position="266"/>
        <end position="331"/>
    </location>
</feature>
<feature type="region of interest" description="Disordered" evidence="1">
    <location>
        <begin position="179"/>
        <end position="206"/>
    </location>
</feature>
<dbReference type="EMBL" id="JBBPEH010000001">
    <property type="protein sequence ID" value="KAK7544004.1"/>
    <property type="molecule type" value="Genomic_DNA"/>
</dbReference>
<organism evidence="2 3">
    <name type="scientific">Phyllosticta citribraziliensis</name>
    <dbReference type="NCBI Taxonomy" id="989973"/>
    <lineage>
        <taxon>Eukaryota</taxon>
        <taxon>Fungi</taxon>
        <taxon>Dikarya</taxon>
        <taxon>Ascomycota</taxon>
        <taxon>Pezizomycotina</taxon>
        <taxon>Dothideomycetes</taxon>
        <taxon>Dothideomycetes incertae sedis</taxon>
        <taxon>Botryosphaeriales</taxon>
        <taxon>Phyllostictaceae</taxon>
        <taxon>Phyllosticta</taxon>
    </lineage>
</organism>
<evidence type="ECO:0000313" key="2">
    <source>
        <dbReference type="EMBL" id="KAK7544004.1"/>
    </source>
</evidence>
<feature type="compositionally biased region" description="Polar residues" evidence="1">
    <location>
        <begin position="179"/>
        <end position="201"/>
    </location>
</feature>
<feature type="compositionally biased region" description="Low complexity" evidence="1">
    <location>
        <begin position="269"/>
        <end position="313"/>
    </location>
</feature>
<evidence type="ECO:0000256" key="1">
    <source>
        <dbReference type="SAM" id="MobiDB-lite"/>
    </source>
</evidence>
<name>A0ABR1M801_9PEZI</name>
<dbReference type="InterPro" id="IPR029005">
    <property type="entry name" value="LIM-bd/SEUSS"/>
</dbReference>
<comment type="caution">
    <text evidence="2">The sequence shown here is derived from an EMBL/GenBank/DDBJ whole genome shotgun (WGS) entry which is preliminary data.</text>
</comment>
<evidence type="ECO:0000313" key="3">
    <source>
        <dbReference type="Proteomes" id="UP001360953"/>
    </source>
</evidence>